<name>A0A8J6IXH5_9FIRM</name>
<dbReference type="Proteomes" id="UP000602260">
    <property type="component" value="Unassembled WGS sequence"/>
</dbReference>
<comment type="caution">
    <text evidence="1">The sequence shown here is derived from an EMBL/GenBank/DDBJ whole genome shotgun (WGS) entry which is preliminary data.</text>
</comment>
<reference evidence="1" key="1">
    <citation type="submission" date="2020-08" db="EMBL/GenBank/DDBJ databases">
        <title>Genome public.</title>
        <authorList>
            <person name="Liu C."/>
            <person name="Sun Q."/>
        </authorList>
    </citation>
    <scope>NUCLEOTIDE SEQUENCE</scope>
    <source>
        <strain evidence="1">BX5</strain>
    </source>
</reference>
<gene>
    <name evidence="1" type="ORF">H8S55_04040</name>
</gene>
<dbReference type="EMBL" id="JACOPN010000002">
    <property type="protein sequence ID" value="MBC5716500.1"/>
    <property type="molecule type" value="Genomic_DNA"/>
</dbReference>
<proteinExistence type="predicted"/>
<protein>
    <submittedName>
        <fullName evidence="1">Uncharacterized protein</fullName>
    </submittedName>
</protein>
<evidence type="ECO:0000313" key="1">
    <source>
        <dbReference type="EMBL" id="MBC5716500.1"/>
    </source>
</evidence>
<keyword evidence="2" id="KW-1185">Reference proteome</keyword>
<accession>A0A8J6IXH5</accession>
<evidence type="ECO:0000313" key="2">
    <source>
        <dbReference type="Proteomes" id="UP000602260"/>
    </source>
</evidence>
<sequence>MEFDRICQEKGIKTRTCGRREPQVRIFIWLLIGLDGTCKSGSARWPEENACLLLGEGAVIILQEFSQFFHIKTPFLFEVNGGNETSEILGESLIIHPQHLSKFIPNVPFHESRPPVSFVSCDFWFEIFVFPFDGLIIAPL</sequence>
<organism evidence="1 2">
    <name type="scientific">Flintibacter faecis</name>
    <dbReference type="NCBI Taxonomy" id="2763047"/>
    <lineage>
        <taxon>Bacteria</taxon>
        <taxon>Bacillati</taxon>
        <taxon>Bacillota</taxon>
        <taxon>Clostridia</taxon>
        <taxon>Eubacteriales</taxon>
        <taxon>Flintibacter</taxon>
    </lineage>
</organism>
<dbReference type="AlphaFoldDB" id="A0A8J6IXH5"/>